<dbReference type="InterPro" id="IPR009752">
    <property type="entry name" value="Phage_Mu_GpJ"/>
</dbReference>
<sequence>MYATVNDFILRVGEFQAMQLTDRENTGDVNSAVLEVALSDSASQIDGYLVGRYGLPLSKIPQNLTRICCDLTRYRLASMSEVSITEEIIERYKLSLRELEGIASGKISLGLVQEEQVSTGENTVIFTNVANRVFSRDQQN</sequence>
<dbReference type="OrthoDB" id="9812088at2"/>
<name>A0A1T0BAQ1_9PAST</name>
<dbReference type="STRING" id="123822.B0188_01495"/>
<evidence type="ECO:0000313" key="1">
    <source>
        <dbReference type="EMBL" id="OOS07086.1"/>
    </source>
</evidence>
<evidence type="ECO:0000313" key="2">
    <source>
        <dbReference type="Proteomes" id="UP000190023"/>
    </source>
</evidence>
<keyword evidence="2" id="KW-1185">Reference proteome</keyword>
<organism evidence="1 2">
    <name type="scientific">[Haemophilus] felis</name>
    <dbReference type="NCBI Taxonomy" id="123822"/>
    <lineage>
        <taxon>Bacteria</taxon>
        <taxon>Pseudomonadati</taxon>
        <taxon>Pseudomonadota</taxon>
        <taxon>Gammaproteobacteria</taxon>
        <taxon>Pasteurellales</taxon>
        <taxon>Pasteurellaceae</taxon>
    </lineage>
</organism>
<dbReference type="EMBL" id="MUYB01000005">
    <property type="protein sequence ID" value="OOS07086.1"/>
    <property type="molecule type" value="Genomic_DNA"/>
</dbReference>
<evidence type="ECO:0008006" key="3">
    <source>
        <dbReference type="Google" id="ProtNLM"/>
    </source>
</evidence>
<accession>A0A1T0BAQ1</accession>
<dbReference type="Pfam" id="PF07030">
    <property type="entry name" value="Phage_Mu_Gp36"/>
    <property type="match status" value="1"/>
</dbReference>
<comment type="caution">
    <text evidence="1">The sequence shown here is derived from an EMBL/GenBank/DDBJ whole genome shotgun (WGS) entry which is preliminary data.</text>
</comment>
<proteinExistence type="predicted"/>
<reference evidence="1 2" key="1">
    <citation type="submission" date="2017-02" db="EMBL/GenBank/DDBJ databases">
        <title>Draft genome sequence of Haemophilus felis CCUG 31170 type strain.</title>
        <authorList>
            <person name="Engstrom-Jakobsson H."/>
            <person name="Salva-Serra F."/>
            <person name="Thorell K."/>
            <person name="Gonzales-Siles L."/>
            <person name="Karlsson R."/>
            <person name="Boulund F."/>
            <person name="Engstrand L."/>
            <person name="Kristiansson E."/>
            <person name="Moore E."/>
        </authorList>
    </citation>
    <scope>NUCLEOTIDE SEQUENCE [LARGE SCALE GENOMIC DNA]</scope>
    <source>
        <strain evidence="1 2">CCUG 31170</strain>
    </source>
</reference>
<dbReference type="Proteomes" id="UP000190023">
    <property type="component" value="Unassembled WGS sequence"/>
</dbReference>
<dbReference type="AlphaFoldDB" id="A0A1T0BAQ1"/>
<gene>
    <name evidence="1" type="ORF">B0188_01495</name>
</gene>
<protein>
    <recommendedName>
        <fullName evidence="3">DUF1320 domain-containing protein</fullName>
    </recommendedName>
</protein>